<dbReference type="InterPro" id="IPR006143">
    <property type="entry name" value="RND_pump_MFP"/>
</dbReference>
<comment type="caution">
    <text evidence="4">The sequence shown here is derived from an EMBL/GenBank/DDBJ whole genome shotgun (WGS) entry which is preliminary data.</text>
</comment>
<evidence type="ECO:0000259" key="2">
    <source>
        <dbReference type="Pfam" id="PF25893"/>
    </source>
</evidence>
<dbReference type="EMBL" id="AMSG01000001">
    <property type="protein sequence ID" value="EKF56891.1"/>
    <property type="molecule type" value="Genomic_DNA"/>
</dbReference>
<dbReference type="Gene3D" id="1.10.287.470">
    <property type="entry name" value="Helix hairpin bin"/>
    <property type="match status" value="1"/>
</dbReference>
<dbReference type="Gene3D" id="2.40.30.170">
    <property type="match status" value="1"/>
</dbReference>
<comment type="similarity">
    <text evidence="1">Belongs to the membrane fusion protein (MFP) (TC 8.A.1) family.</text>
</comment>
<reference evidence="4 5" key="1">
    <citation type="journal article" date="2012" name="J. Bacteriol.">
        <title>Genome Sequence of Galbibacter marinum Type Strain ck-I2-15.</title>
        <authorList>
            <person name="Lai Q."/>
            <person name="Li C."/>
            <person name="Shao Z."/>
        </authorList>
    </citation>
    <scope>NUCLEOTIDE SEQUENCE [LARGE SCALE GENOMIC DNA]</scope>
    <source>
        <strain evidence="5">ck-I2-15</strain>
    </source>
</reference>
<dbReference type="GO" id="GO:1990281">
    <property type="term" value="C:efflux pump complex"/>
    <property type="evidence" value="ECO:0007669"/>
    <property type="project" value="TreeGrafter"/>
</dbReference>
<protein>
    <submittedName>
        <fullName evidence="4">RND family efflux transporter MFP subunit</fullName>
    </submittedName>
</protein>
<evidence type="ECO:0000259" key="3">
    <source>
        <dbReference type="Pfam" id="PF25954"/>
    </source>
</evidence>
<evidence type="ECO:0000313" key="5">
    <source>
        <dbReference type="Proteomes" id="UP000007364"/>
    </source>
</evidence>
<evidence type="ECO:0000256" key="1">
    <source>
        <dbReference type="ARBA" id="ARBA00009477"/>
    </source>
</evidence>
<dbReference type="SUPFAM" id="SSF111369">
    <property type="entry name" value="HlyD-like secretion proteins"/>
    <property type="match status" value="1"/>
</dbReference>
<evidence type="ECO:0000313" key="4">
    <source>
        <dbReference type="EMBL" id="EKF56891.1"/>
    </source>
</evidence>
<proteinExistence type="inferred from homology"/>
<dbReference type="OrthoDB" id="9806939at2"/>
<dbReference type="Gene3D" id="2.40.420.20">
    <property type="match status" value="1"/>
</dbReference>
<dbReference type="Pfam" id="PF25893">
    <property type="entry name" value="HH_CzcB"/>
    <property type="match status" value="1"/>
</dbReference>
<sequence length="387" mass="42972">MKKASLIFISTILLSSCGKNETSVDQVIENGNLQEIRTKLDAITIQHDQLGADMRRLSAAVKELDTTSNLALVTAIKAKDTLFHHYIELQGNVATKENILINAEHSGTLQQVFVTEGQKVRKGQVLAKIDDGGLEAQLAQLKAQSNLAKTTFERQKRLWDQNIGSEIQFLQAKTQYESNKNAVAQLEKQLSKSKVIAPFSGTIENIHSEQGSNISIGTPILRIVSLDQMYIETEVPERYLPSITKGTDVIAVFPVLNKKVETEIRQVSNYINPSNRTFKIEVDVPNKDQMIKPNLTAKVVINDYTNQSTFLLPQSIISENSEGEQYLYIASDIQDNGEAEVHQVIVKTGKTQGDLVEILDGIKAGDFLINEGARSVQEGQRVKILKQ</sequence>
<organism evidence="4 5">
    <name type="scientific">Galbibacter marinus</name>
    <dbReference type="NCBI Taxonomy" id="555500"/>
    <lineage>
        <taxon>Bacteria</taxon>
        <taxon>Pseudomonadati</taxon>
        <taxon>Bacteroidota</taxon>
        <taxon>Flavobacteriia</taxon>
        <taxon>Flavobacteriales</taxon>
        <taxon>Flavobacteriaceae</taxon>
        <taxon>Galbibacter</taxon>
    </lineage>
</organism>
<feature type="domain" description="CusB-like beta-barrel" evidence="3">
    <location>
        <begin position="231"/>
        <end position="302"/>
    </location>
</feature>
<dbReference type="PATRIC" id="fig|555500.3.peg.358"/>
<dbReference type="PANTHER" id="PTHR30469">
    <property type="entry name" value="MULTIDRUG RESISTANCE PROTEIN MDTA"/>
    <property type="match status" value="1"/>
</dbReference>
<dbReference type="RefSeq" id="WP_008990220.1">
    <property type="nucleotide sequence ID" value="NZ_AMSG01000001.1"/>
</dbReference>
<dbReference type="InterPro" id="IPR058648">
    <property type="entry name" value="HH_CzcB-like"/>
</dbReference>
<dbReference type="eggNOG" id="COG0845">
    <property type="taxonomic scope" value="Bacteria"/>
</dbReference>
<dbReference type="GO" id="GO:0015562">
    <property type="term" value="F:efflux transmembrane transporter activity"/>
    <property type="evidence" value="ECO:0007669"/>
    <property type="project" value="TreeGrafter"/>
</dbReference>
<name>K2Q7M1_9FLAO</name>
<dbReference type="Proteomes" id="UP000007364">
    <property type="component" value="Unassembled WGS sequence"/>
</dbReference>
<dbReference type="STRING" id="555500.I215_01715"/>
<dbReference type="InterPro" id="IPR058792">
    <property type="entry name" value="Beta-barrel_RND_2"/>
</dbReference>
<keyword evidence="5" id="KW-1185">Reference proteome</keyword>
<accession>K2Q7M1</accession>
<dbReference type="Pfam" id="PF25954">
    <property type="entry name" value="Beta-barrel_RND_2"/>
    <property type="match status" value="1"/>
</dbReference>
<dbReference type="PROSITE" id="PS51257">
    <property type="entry name" value="PROKAR_LIPOPROTEIN"/>
    <property type="match status" value="1"/>
</dbReference>
<feature type="domain" description="CzcB-like alpha-helical hairpin" evidence="2">
    <location>
        <begin position="134"/>
        <end position="191"/>
    </location>
</feature>
<dbReference type="AlphaFoldDB" id="K2Q7M1"/>
<gene>
    <name evidence="4" type="ORF">I215_01715</name>
</gene>
<dbReference type="Gene3D" id="2.40.50.100">
    <property type="match status" value="1"/>
</dbReference>
<dbReference type="NCBIfam" id="TIGR01730">
    <property type="entry name" value="RND_mfp"/>
    <property type="match status" value="1"/>
</dbReference>